<keyword evidence="2" id="KW-1185">Reference proteome</keyword>
<organism evidence="1 2">
    <name type="scientific">Hymenobacter negativus</name>
    <dbReference type="NCBI Taxonomy" id="2795026"/>
    <lineage>
        <taxon>Bacteria</taxon>
        <taxon>Pseudomonadati</taxon>
        <taxon>Bacteroidota</taxon>
        <taxon>Cytophagia</taxon>
        <taxon>Cytophagales</taxon>
        <taxon>Hymenobacteraceae</taxon>
        <taxon>Hymenobacter</taxon>
    </lineage>
</organism>
<evidence type="ECO:0000313" key="2">
    <source>
        <dbReference type="Proteomes" id="UP000625631"/>
    </source>
</evidence>
<proteinExistence type="predicted"/>
<name>A0ABS0QCL0_9BACT</name>
<evidence type="ECO:0000313" key="1">
    <source>
        <dbReference type="EMBL" id="MBH8560405.1"/>
    </source>
</evidence>
<dbReference type="EMBL" id="JAEDAE010000013">
    <property type="protein sequence ID" value="MBH8560405.1"/>
    <property type="molecule type" value="Genomic_DNA"/>
</dbReference>
<evidence type="ECO:0008006" key="3">
    <source>
        <dbReference type="Google" id="ProtNLM"/>
    </source>
</evidence>
<protein>
    <recommendedName>
        <fullName evidence="3">XRE family transcriptional regulator</fullName>
    </recommendedName>
</protein>
<comment type="caution">
    <text evidence="1">The sequence shown here is derived from an EMBL/GenBank/DDBJ whole genome shotgun (WGS) entry which is preliminary data.</text>
</comment>
<accession>A0ABS0QCL0</accession>
<dbReference type="RefSeq" id="WP_198076879.1">
    <property type="nucleotide sequence ID" value="NZ_JAEDAE010000013.1"/>
</dbReference>
<sequence length="129" mass="14521">MEEEKRGPEVAPLSFPDLSLALPYQDALLYAQNRLKMIARGGLLPFCEAHKFPYTTIINLKNGNLKKEEPRLLHRLLRSLDVPNELLQFPPDSPSQRFLLPDGEALATFQMQMAFFKSACSTGAVVMDT</sequence>
<reference evidence="1 2" key="1">
    <citation type="submission" date="2020-12" db="EMBL/GenBank/DDBJ databases">
        <title>Hymenobacter sp.</title>
        <authorList>
            <person name="Kim M.K."/>
        </authorList>
    </citation>
    <scope>NUCLEOTIDE SEQUENCE [LARGE SCALE GENOMIC DNA]</scope>
    <source>
        <strain evidence="1 2">BT442</strain>
    </source>
</reference>
<dbReference type="Proteomes" id="UP000625631">
    <property type="component" value="Unassembled WGS sequence"/>
</dbReference>
<gene>
    <name evidence="1" type="ORF">I7X13_20255</name>
</gene>